<dbReference type="EMBL" id="MCBS01017993">
    <property type="protein sequence ID" value="RKF81699.1"/>
    <property type="molecule type" value="Genomic_DNA"/>
</dbReference>
<gene>
    <name evidence="1" type="ORF">GcM1_179002</name>
</gene>
<dbReference type="Proteomes" id="UP000285326">
    <property type="component" value="Unassembled WGS sequence"/>
</dbReference>
<evidence type="ECO:0000313" key="2">
    <source>
        <dbReference type="Proteomes" id="UP000285326"/>
    </source>
</evidence>
<evidence type="ECO:0000313" key="1">
    <source>
        <dbReference type="EMBL" id="RKF81699.1"/>
    </source>
</evidence>
<protein>
    <submittedName>
        <fullName evidence="1">Uncharacterized protein</fullName>
    </submittedName>
</protein>
<sequence>MAGPQKSPSQVDISIKDSKMAQLAFRLVGINISPRHIDFLDPDSWGQPVDKSSSAVELTTYAVKLITDWEEYKEKREDLFLLFKEEFAN</sequence>
<name>A0A420J4F8_9PEZI</name>
<dbReference type="AlphaFoldDB" id="A0A420J4F8"/>
<comment type="caution">
    <text evidence="1">The sequence shown here is derived from an EMBL/GenBank/DDBJ whole genome shotgun (WGS) entry which is preliminary data.</text>
</comment>
<organism evidence="1 2">
    <name type="scientific">Golovinomyces cichoracearum</name>
    <dbReference type="NCBI Taxonomy" id="62708"/>
    <lineage>
        <taxon>Eukaryota</taxon>
        <taxon>Fungi</taxon>
        <taxon>Dikarya</taxon>
        <taxon>Ascomycota</taxon>
        <taxon>Pezizomycotina</taxon>
        <taxon>Leotiomycetes</taxon>
        <taxon>Erysiphales</taxon>
        <taxon>Erysiphaceae</taxon>
        <taxon>Golovinomyces</taxon>
    </lineage>
</organism>
<reference evidence="1 2" key="1">
    <citation type="journal article" date="2018" name="BMC Genomics">
        <title>Comparative genome analyses reveal sequence features reflecting distinct modes of host-adaptation between dicot and monocot powdery mildew.</title>
        <authorList>
            <person name="Wu Y."/>
            <person name="Ma X."/>
            <person name="Pan Z."/>
            <person name="Kale S.D."/>
            <person name="Song Y."/>
            <person name="King H."/>
            <person name="Zhang Q."/>
            <person name="Presley C."/>
            <person name="Deng X."/>
            <person name="Wei C.I."/>
            <person name="Xiao S."/>
        </authorList>
    </citation>
    <scope>NUCLEOTIDE SEQUENCE [LARGE SCALE GENOMIC DNA]</scope>
    <source>
        <strain evidence="1">UMSG1</strain>
    </source>
</reference>
<accession>A0A420J4F8</accession>
<proteinExistence type="predicted"/>